<gene>
    <name evidence="2" type="ORF">CKO31_25245</name>
</gene>
<name>A0ABS1CQ39_9GAMM</name>
<dbReference type="Pfam" id="PF13847">
    <property type="entry name" value="Methyltransf_31"/>
    <property type="match status" value="1"/>
</dbReference>
<reference evidence="2 3" key="1">
    <citation type="journal article" date="2020" name="Microorganisms">
        <title>Osmotic Adaptation and Compatible Solute Biosynthesis of Phototrophic Bacteria as Revealed from Genome Analyses.</title>
        <authorList>
            <person name="Imhoff J.F."/>
            <person name="Rahn T."/>
            <person name="Kunzel S."/>
            <person name="Keller A."/>
            <person name="Neulinger S.C."/>
        </authorList>
    </citation>
    <scope>NUCLEOTIDE SEQUENCE [LARGE SCALE GENOMIC DNA]</scope>
    <source>
        <strain evidence="2 3">DSM 6210</strain>
    </source>
</reference>
<keyword evidence="2" id="KW-0489">Methyltransferase</keyword>
<dbReference type="RefSeq" id="WP_200243665.1">
    <property type="nucleotide sequence ID" value="NZ_NRRV01000167.1"/>
</dbReference>
<proteinExistence type="predicted"/>
<dbReference type="InterPro" id="IPR025714">
    <property type="entry name" value="Methyltranfer_dom"/>
</dbReference>
<dbReference type="GO" id="GO:0032259">
    <property type="term" value="P:methylation"/>
    <property type="evidence" value="ECO:0007669"/>
    <property type="project" value="UniProtKB-KW"/>
</dbReference>
<evidence type="ECO:0000259" key="1">
    <source>
        <dbReference type="Pfam" id="PF13847"/>
    </source>
</evidence>
<keyword evidence="2" id="KW-0808">Transferase</keyword>
<protein>
    <submittedName>
        <fullName evidence="2">SAM-dependent methyltransferase</fullName>
    </submittedName>
</protein>
<sequence length="134" mass="15440">LSDARVGTEFSLGDACNLEQSDMDVDLVFAGNLLDRLYDPRRFLRSMRKCLRLGGVLTISSPYTLLEEFTPRENWLGEFEPDGGYVNTFHGMRQVLEPEFELLQAPTDVPFVIRETARKFQHTVAELSVWQRVR</sequence>
<accession>A0ABS1CQ39</accession>
<dbReference type="GO" id="GO:0008168">
    <property type="term" value="F:methyltransferase activity"/>
    <property type="evidence" value="ECO:0007669"/>
    <property type="project" value="UniProtKB-KW"/>
</dbReference>
<dbReference type="PANTHER" id="PTHR45445">
    <property type="match status" value="1"/>
</dbReference>
<dbReference type="InterPro" id="IPR029063">
    <property type="entry name" value="SAM-dependent_MTases_sf"/>
</dbReference>
<feature type="non-terminal residue" evidence="2">
    <location>
        <position position="1"/>
    </location>
</feature>
<comment type="caution">
    <text evidence="2">The sequence shown here is derived from an EMBL/GenBank/DDBJ whole genome shotgun (WGS) entry which is preliminary data.</text>
</comment>
<feature type="domain" description="Methyltransferase" evidence="1">
    <location>
        <begin position="8"/>
        <end position="65"/>
    </location>
</feature>
<dbReference type="SUPFAM" id="SSF53335">
    <property type="entry name" value="S-adenosyl-L-methionine-dependent methyltransferases"/>
    <property type="match status" value="1"/>
</dbReference>
<evidence type="ECO:0000313" key="3">
    <source>
        <dbReference type="Proteomes" id="UP000748752"/>
    </source>
</evidence>
<dbReference type="Proteomes" id="UP000748752">
    <property type="component" value="Unassembled WGS sequence"/>
</dbReference>
<organism evidence="2 3">
    <name type="scientific">Thiohalocapsa halophila</name>
    <dbReference type="NCBI Taxonomy" id="69359"/>
    <lineage>
        <taxon>Bacteria</taxon>
        <taxon>Pseudomonadati</taxon>
        <taxon>Pseudomonadota</taxon>
        <taxon>Gammaproteobacteria</taxon>
        <taxon>Chromatiales</taxon>
        <taxon>Chromatiaceae</taxon>
        <taxon>Thiohalocapsa</taxon>
    </lineage>
</organism>
<dbReference type="PANTHER" id="PTHR45445:SF2">
    <property type="entry name" value="METHYLTRANSFERASE TYPE 11 DOMAIN-CONTAINING PROTEIN"/>
    <property type="match status" value="1"/>
</dbReference>
<evidence type="ECO:0000313" key="2">
    <source>
        <dbReference type="EMBL" id="MBK1633972.1"/>
    </source>
</evidence>
<keyword evidence="3" id="KW-1185">Reference proteome</keyword>
<dbReference type="EMBL" id="NRRV01000167">
    <property type="protein sequence ID" value="MBK1633972.1"/>
    <property type="molecule type" value="Genomic_DNA"/>
</dbReference>
<dbReference type="Gene3D" id="3.40.50.150">
    <property type="entry name" value="Vaccinia Virus protein VP39"/>
    <property type="match status" value="1"/>
</dbReference>